<keyword evidence="1" id="KW-0802">TPR repeat</keyword>
<dbReference type="InterPro" id="IPR011990">
    <property type="entry name" value="TPR-like_helical_dom_sf"/>
</dbReference>
<evidence type="ECO:0000256" key="1">
    <source>
        <dbReference type="PROSITE-ProRule" id="PRU00339"/>
    </source>
</evidence>
<proteinExistence type="predicted"/>
<comment type="caution">
    <text evidence="2">The sequence shown here is derived from an EMBL/GenBank/DDBJ whole genome shotgun (WGS) entry which is preliminary data.</text>
</comment>
<reference evidence="2 3" key="1">
    <citation type="journal article" date="2016" name="Nat. Commun.">
        <title>Thousands of microbial genomes shed light on interconnected biogeochemical processes in an aquifer system.</title>
        <authorList>
            <person name="Anantharaman K."/>
            <person name="Brown C.T."/>
            <person name="Hug L.A."/>
            <person name="Sharon I."/>
            <person name="Castelle C.J."/>
            <person name="Probst A.J."/>
            <person name="Thomas B.C."/>
            <person name="Singh A."/>
            <person name="Wilkins M.J."/>
            <person name="Karaoz U."/>
            <person name="Brodie E.L."/>
            <person name="Williams K.H."/>
            <person name="Hubbard S.S."/>
            <person name="Banfield J.F."/>
        </authorList>
    </citation>
    <scope>NUCLEOTIDE SEQUENCE [LARGE SCALE GENOMIC DNA]</scope>
</reference>
<sequence length="234" mass="25793">MQSEKGRALHQQALDAQEQGDFLVALKLEDEAMVVYQTDNDDAGFAEIQAMRLLTLNMLGDKTGDQRYYVLGMHAANASLDLAERAGVKQQIALAHGAIGRAMERVERFEEAASHFDKAVEILPTTQGKHNRKSVIADFTIHAATNRLLAGKLDQEQVALSALKELEASGDASDYEFKVWKSGGYMGLAAGMHKNGKIEEAKKYLAIAEEIAKSDEALKVRREQIATMRKKFGL</sequence>
<dbReference type="SUPFAM" id="SSF48452">
    <property type="entry name" value="TPR-like"/>
    <property type="match status" value="1"/>
</dbReference>
<organism evidence="2 3">
    <name type="scientific">Candidatus Wildermuthbacteria bacterium RIFCSPHIGHO2_02_FULL_47_17</name>
    <dbReference type="NCBI Taxonomy" id="1802452"/>
    <lineage>
        <taxon>Bacteria</taxon>
        <taxon>Candidatus Wildermuthiibacteriota</taxon>
    </lineage>
</organism>
<dbReference type="Proteomes" id="UP000179258">
    <property type="component" value="Unassembled WGS sequence"/>
</dbReference>
<protein>
    <submittedName>
        <fullName evidence="2">Uncharacterized protein</fullName>
    </submittedName>
</protein>
<accession>A0A1G2R7C8</accession>
<evidence type="ECO:0000313" key="2">
    <source>
        <dbReference type="EMBL" id="OHA68001.1"/>
    </source>
</evidence>
<gene>
    <name evidence="2" type="ORF">A3D59_02755</name>
</gene>
<dbReference type="InterPro" id="IPR019734">
    <property type="entry name" value="TPR_rpt"/>
</dbReference>
<dbReference type="EMBL" id="MHTX01000027">
    <property type="protein sequence ID" value="OHA68001.1"/>
    <property type="molecule type" value="Genomic_DNA"/>
</dbReference>
<dbReference type="PROSITE" id="PS50005">
    <property type="entry name" value="TPR"/>
    <property type="match status" value="1"/>
</dbReference>
<name>A0A1G2R7C8_9BACT</name>
<dbReference type="Gene3D" id="1.25.40.10">
    <property type="entry name" value="Tetratricopeptide repeat domain"/>
    <property type="match status" value="1"/>
</dbReference>
<feature type="repeat" description="TPR" evidence="1">
    <location>
        <begin position="93"/>
        <end position="126"/>
    </location>
</feature>
<dbReference type="AlphaFoldDB" id="A0A1G2R7C8"/>
<evidence type="ECO:0000313" key="3">
    <source>
        <dbReference type="Proteomes" id="UP000179258"/>
    </source>
</evidence>